<protein>
    <submittedName>
        <fullName evidence="1 2">Transposase</fullName>
    </submittedName>
</protein>
<dbReference type="Proteomes" id="UP000030765">
    <property type="component" value="Unassembled WGS sequence"/>
</dbReference>
<evidence type="ECO:0000313" key="1">
    <source>
        <dbReference type="EMBL" id="KFB38480.1"/>
    </source>
</evidence>
<reference evidence="2" key="2">
    <citation type="submission" date="2020-05" db="UniProtKB">
        <authorList>
            <consortium name="EnsemblMetazoa"/>
        </authorList>
    </citation>
    <scope>IDENTIFICATION</scope>
</reference>
<evidence type="ECO:0000313" key="3">
    <source>
        <dbReference type="Proteomes" id="UP000030765"/>
    </source>
</evidence>
<dbReference type="EMBL" id="KE524948">
    <property type="protein sequence ID" value="KFB38480.1"/>
    <property type="molecule type" value="Genomic_DNA"/>
</dbReference>
<name>A0A084VKI6_ANOSI</name>
<sequence length="51" mass="5524">MKGKAHRQGKCCAGTEPAVERSCDHSTFSVRRKQTCCAQVSRGVLTPQVCS</sequence>
<dbReference type="EnsemblMetazoa" id="ASIC005884-RA">
    <property type="protein sequence ID" value="ASIC005884-PA"/>
    <property type="gene ID" value="ASIC005884"/>
</dbReference>
<dbReference type="VEuPathDB" id="VectorBase:ASIC005884"/>
<dbReference type="AlphaFoldDB" id="A0A084VKI6"/>
<dbReference type="EMBL" id="ATLV01014226">
    <property type="status" value="NOT_ANNOTATED_CDS"/>
    <property type="molecule type" value="Genomic_DNA"/>
</dbReference>
<proteinExistence type="predicted"/>
<gene>
    <name evidence="1" type="ORF">ZHAS_00005884</name>
</gene>
<reference evidence="1 3" key="1">
    <citation type="journal article" date="2014" name="BMC Genomics">
        <title>Genome sequence of Anopheles sinensis provides insight into genetics basis of mosquito competence for malaria parasites.</title>
        <authorList>
            <person name="Zhou D."/>
            <person name="Zhang D."/>
            <person name="Ding G."/>
            <person name="Shi L."/>
            <person name="Hou Q."/>
            <person name="Ye Y."/>
            <person name="Xu Y."/>
            <person name="Zhou H."/>
            <person name="Xiong C."/>
            <person name="Li S."/>
            <person name="Yu J."/>
            <person name="Hong S."/>
            <person name="Yu X."/>
            <person name="Zou P."/>
            <person name="Chen C."/>
            <person name="Chang X."/>
            <person name="Wang W."/>
            <person name="Lv Y."/>
            <person name="Sun Y."/>
            <person name="Ma L."/>
            <person name="Shen B."/>
            <person name="Zhu C."/>
        </authorList>
    </citation>
    <scope>NUCLEOTIDE SEQUENCE [LARGE SCALE GENOMIC DNA]</scope>
</reference>
<keyword evidence="3" id="KW-1185">Reference proteome</keyword>
<evidence type="ECO:0000313" key="2">
    <source>
        <dbReference type="EnsemblMetazoa" id="ASIC005884-PA"/>
    </source>
</evidence>
<organism evidence="1">
    <name type="scientific">Anopheles sinensis</name>
    <name type="common">Mosquito</name>
    <dbReference type="NCBI Taxonomy" id="74873"/>
    <lineage>
        <taxon>Eukaryota</taxon>
        <taxon>Metazoa</taxon>
        <taxon>Ecdysozoa</taxon>
        <taxon>Arthropoda</taxon>
        <taxon>Hexapoda</taxon>
        <taxon>Insecta</taxon>
        <taxon>Pterygota</taxon>
        <taxon>Neoptera</taxon>
        <taxon>Endopterygota</taxon>
        <taxon>Diptera</taxon>
        <taxon>Nematocera</taxon>
        <taxon>Culicoidea</taxon>
        <taxon>Culicidae</taxon>
        <taxon>Anophelinae</taxon>
        <taxon>Anopheles</taxon>
    </lineage>
</organism>
<accession>A0A084VKI6</accession>